<evidence type="ECO:0000256" key="3">
    <source>
        <dbReference type="ARBA" id="ARBA00022490"/>
    </source>
</evidence>
<evidence type="ECO:0000256" key="2">
    <source>
        <dbReference type="ARBA" id="ARBA00008791"/>
    </source>
</evidence>
<evidence type="ECO:0000313" key="6">
    <source>
        <dbReference type="EMBL" id="MDG5899639.1"/>
    </source>
</evidence>
<comment type="similarity">
    <text evidence="2">Belongs to the universal stress protein A family.</text>
</comment>
<dbReference type="RefSeq" id="WP_037418539.1">
    <property type="nucleotide sequence ID" value="NZ_BMOP01000033.1"/>
</dbReference>
<comment type="caution">
    <text evidence="6">The sequence shown here is derived from an EMBL/GenBank/DDBJ whole genome shotgun (WGS) entry which is preliminary data.</text>
</comment>
<proteinExistence type="inferred from homology"/>
<dbReference type="AlphaFoldDB" id="A0A073KPH9"/>
<protein>
    <submittedName>
        <fullName evidence="6">Universal stress protein UspE</fullName>
    </submittedName>
</protein>
<reference evidence="6" key="1">
    <citation type="journal article" date="2019" name="Int J Environ Res Public Health">
        <title>Characterization of Chromosome-Mediated BlaOXA-894 in Shewanella xiamenensis Isolated from Pig Wastewater.</title>
        <authorList>
            <person name="Zou H."/>
            <person name="Zhou Z."/>
            <person name="Xia H."/>
            <person name="Zhao Q."/>
            <person name="Li X."/>
        </authorList>
    </citation>
    <scope>NUCLEOTIDE SEQUENCE</scope>
    <source>
        <strain evidence="6">2015oxa</strain>
    </source>
</reference>
<dbReference type="GO" id="GO:0005737">
    <property type="term" value="C:cytoplasm"/>
    <property type="evidence" value="ECO:0007669"/>
    <property type="project" value="UniProtKB-SubCell"/>
</dbReference>
<gene>
    <name evidence="6" type="primary">uspE</name>
    <name evidence="6" type="ORF">E2650_06945</name>
</gene>
<dbReference type="OrthoDB" id="239260at2"/>
<comment type="function">
    <text evidence="4">Required for resistance to DNA-damaging agents.</text>
</comment>
<comment type="subcellular location">
    <subcellularLocation>
        <location evidence="1">Cytoplasm</location>
    </subcellularLocation>
</comment>
<evidence type="ECO:0000259" key="5">
    <source>
        <dbReference type="Pfam" id="PF00582"/>
    </source>
</evidence>
<dbReference type="PANTHER" id="PTHR47892">
    <property type="entry name" value="UNIVERSAL STRESS PROTEIN E"/>
    <property type="match status" value="1"/>
</dbReference>
<dbReference type="Proteomes" id="UP001152518">
    <property type="component" value="Unassembled WGS sequence"/>
</dbReference>
<dbReference type="CDD" id="cd23660">
    <property type="entry name" value="USP-E_repeat2"/>
    <property type="match status" value="1"/>
</dbReference>
<dbReference type="EMBL" id="SUNE01000003">
    <property type="protein sequence ID" value="MDG5899639.1"/>
    <property type="molecule type" value="Genomic_DNA"/>
</dbReference>
<feature type="domain" description="UspA" evidence="5">
    <location>
        <begin position="4"/>
        <end position="146"/>
    </location>
</feature>
<dbReference type="NCBIfam" id="NF008380">
    <property type="entry name" value="PRK11175.1"/>
    <property type="match status" value="1"/>
</dbReference>
<dbReference type="PANTHER" id="PTHR47892:SF1">
    <property type="entry name" value="UNIVERSAL STRESS PROTEIN E"/>
    <property type="match status" value="1"/>
</dbReference>
<keyword evidence="3" id="KW-0963">Cytoplasm</keyword>
<reference evidence="6" key="2">
    <citation type="submission" date="2019-04" db="EMBL/GenBank/DDBJ databases">
        <authorList>
            <person name="Zou H."/>
        </authorList>
    </citation>
    <scope>NUCLEOTIDE SEQUENCE</scope>
    <source>
        <strain evidence="6">2015oxa</strain>
    </source>
</reference>
<evidence type="ECO:0000256" key="4">
    <source>
        <dbReference type="ARBA" id="ARBA00037131"/>
    </source>
</evidence>
<dbReference type="Pfam" id="PF00582">
    <property type="entry name" value="Usp"/>
    <property type="match status" value="2"/>
</dbReference>
<dbReference type="Gene3D" id="3.40.50.12370">
    <property type="match status" value="1"/>
</dbReference>
<feature type="domain" description="UspA" evidence="5">
    <location>
        <begin position="175"/>
        <end position="299"/>
    </location>
</feature>
<organism evidence="6">
    <name type="scientific">Shewanella xiamenensis</name>
    <dbReference type="NCBI Taxonomy" id="332186"/>
    <lineage>
        <taxon>Bacteria</taxon>
        <taxon>Pseudomonadati</taxon>
        <taxon>Pseudomonadota</taxon>
        <taxon>Gammaproteobacteria</taxon>
        <taxon>Alteromonadales</taxon>
        <taxon>Shewanellaceae</taxon>
        <taxon>Shewanella</taxon>
    </lineage>
</organism>
<dbReference type="InterPro" id="IPR006016">
    <property type="entry name" value="UspA"/>
</dbReference>
<evidence type="ECO:0000256" key="1">
    <source>
        <dbReference type="ARBA" id="ARBA00004496"/>
    </source>
</evidence>
<dbReference type="SUPFAM" id="SSF52402">
    <property type="entry name" value="Adenine nucleotide alpha hydrolases-like"/>
    <property type="match status" value="2"/>
</dbReference>
<name>A0A073KPH9_9GAMM</name>
<accession>A0A073KPH9</accession>
<sequence>MKDYQKILVVVDPTTEHQVALARAVTLASKSNAHVTVFLSIFDFSYEMTSILSSQEREAMRQGVIDQRLAWIQDLLSAYNHLQLNIDTQVIWHNRPFESIINHAIAGQYDLIVKGTHAHDKLKAVIFTPTDWHLMRKAPVPVLMVKDHDWPETGKILCAVNVATEDTDHQMLNGKIIEHAKDLAAKFAAEVHLVNGYPGTPVNLAIELPDFDAQTYNDTIRLQHEQRVQYLANAYGIDTLHCHVREGLPEDVIPELAEQLDAELVILGTVGRTGFSAALIGNTAEHVIDSINCDLLAIKPDGYKSPLEEA</sequence>